<keyword evidence="1" id="KW-0812">Transmembrane</keyword>
<dbReference type="GO" id="GO:0098797">
    <property type="term" value="C:plasma membrane protein complex"/>
    <property type="evidence" value="ECO:0007669"/>
    <property type="project" value="TreeGrafter"/>
</dbReference>
<proteinExistence type="predicted"/>
<evidence type="ECO:0000313" key="3">
    <source>
        <dbReference type="EMBL" id="SHG12895.1"/>
    </source>
</evidence>
<dbReference type="Gene3D" id="3.30.1150.10">
    <property type="match status" value="1"/>
</dbReference>
<dbReference type="STRING" id="1073325.SAMN05444483_10557"/>
<dbReference type="SUPFAM" id="SSF74653">
    <property type="entry name" value="TolA/TonB C-terminal domain"/>
    <property type="match status" value="1"/>
</dbReference>
<reference evidence="4" key="1">
    <citation type="submission" date="2016-11" db="EMBL/GenBank/DDBJ databases">
        <authorList>
            <person name="Varghese N."/>
            <person name="Submissions S."/>
        </authorList>
    </citation>
    <scope>NUCLEOTIDE SEQUENCE [LARGE SCALE GENOMIC DNA]</scope>
    <source>
        <strain evidence="4">DSM 24579</strain>
    </source>
</reference>
<evidence type="ECO:0000256" key="1">
    <source>
        <dbReference type="SAM" id="Phobius"/>
    </source>
</evidence>
<dbReference type="AlphaFoldDB" id="A0A1M5HA96"/>
<keyword evidence="1" id="KW-1133">Transmembrane helix</keyword>
<dbReference type="InterPro" id="IPR037682">
    <property type="entry name" value="TonB_C"/>
</dbReference>
<feature type="transmembrane region" description="Helical" evidence="1">
    <location>
        <begin position="16"/>
        <end position="34"/>
    </location>
</feature>
<feature type="domain" description="TonB C-terminal" evidence="2">
    <location>
        <begin position="177"/>
        <end position="237"/>
    </location>
</feature>
<dbReference type="RefSeq" id="WP_072879234.1">
    <property type="nucleotide sequence ID" value="NZ_FQVT01000005.1"/>
</dbReference>
<dbReference type="InterPro" id="IPR051045">
    <property type="entry name" value="TonB-dependent_transducer"/>
</dbReference>
<dbReference type="OrthoDB" id="1522859at2"/>
<dbReference type="PANTHER" id="PTHR33446:SF2">
    <property type="entry name" value="PROTEIN TONB"/>
    <property type="match status" value="1"/>
</dbReference>
<keyword evidence="4" id="KW-1185">Reference proteome</keyword>
<organism evidence="3 4">
    <name type="scientific">Salegentibacter echinorum</name>
    <dbReference type="NCBI Taxonomy" id="1073325"/>
    <lineage>
        <taxon>Bacteria</taxon>
        <taxon>Pseudomonadati</taxon>
        <taxon>Bacteroidota</taxon>
        <taxon>Flavobacteriia</taxon>
        <taxon>Flavobacteriales</taxon>
        <taxon>Flavobacteriaceae</taxon>
        <taxon>Salegentibacter</taxon>
    </lineage>
</organism>
<dbReference type="PANTHER" id="PTHR33446">
    <property type="entry name" value="PROTEIN TONB-RELATED"/>
    <property type="match status" value="1"/>
</dbReference>
<dbReference type="GO" id="GO:0031992">
    <property type="term" value="F:energy transducer activity"/>
    <property type="evidence" value="ECO:0007669"/>
    <property type="project" value="TreeGrafter"/>
</dbReference>
<name>A0A1M5HA96_SALEC</name>
<dbReference type="GO" id="GO:0055085">
    <property type="term" value="P:transmembrane transport"/>
    <property type="evidence" value="ECO:0007669"/>
    <property type="project" value="InterPro"/>
</dbReference>
<protein>
    <submittedName>
        <fullName evidence="3">Protein TonB</fullName>
    </submittedName>
</protein>
<dbReference type="Pfam" id="PF03544">
    <property type="entry name" value="TonB_C"/>
    <property type="match status" value="1"/>
</dbReference>
<dbReference type="Proteomes" id="UP000183945">
    <property type="component" value="Unassembled WGS sequence"/>
</dbReference>
<dbReference type="EMBL" id="FQVT01000005">
    <property type="protein sequence ID" value="SHG12895.1"/>
    <property type="molecule type" value="Genomic_DNA"/>
</dbReference>
<accession>A0A1M5HA96</accession>
<gene>
    <name evidence="3" type="ORF">SAMN05444483_10557</name>
</gene>
<evidence type="ECO:0000259" key="2">
    <source>
        <dbReference type="Pfam" id="PF03544"/>
    </source>
</evidence>
<keyword evidence="1" id="KW-0472">Membrane</keyword>
<sequence>MEPKKNPKADLKRKSVFFLQIGLILVLLITWRAIEWKTYDKEAIDVGQLDMDDLDDEEIPITEMQNTPPPPPPPPPAPEVIEVVEDEEEVEEDEIESTETNLEEVVEVEEVVEAPVEEEVEDVPFAVIEDVPIFPGCENLSNNEERKQCMSQKINKFVNREFDTDLGAELGLSGVNRVIVQFKINEKGNIVDVRSRAPHPRLEKEAARVINKLPKMKPGKQRGKAVGVMYSLPIVFQVQD</sequence>
<evidence type="ECO:0000313" key="4">
    <source>
        <dbReference type="Proteomes" id="UP000183945"/>
    </source>
</evidence>